<sequence>MNNEISKMTSYRVGYARVSSTGQNLDSQIDALEKAGCSKIFTDKMTGSRMNRPGWEQLLEHLRTGDSLVVTELSRMTRSLLDMLQTSQQLETRQINLVSLRENIDTSTATGRGFLSMMGVIHQMERELKAERAAAGRAAAKARGKSGGRPRTDLNRLENARILYENSDKTAAEVCELTGVGRRTFFSYLQQQRKEQID</sequence>
<dbReference type="InterPro" id="IPR050639">
    <property type="entry name" value="SSR_resolvase"/>
</dbReference>
<keyword evidence="5" id="KW-0233">DNA recombination</keyword>
<dbReference type="InterPro" id="IPR036162">
    <property type="entry name" value="Resolvase-like_N_sf"/>
</dbReference>
<evidence type="ECO:0000256" key="3">
    <source>
        <dbReference type="ARBA" id="ARBA00023100"/>
    </source>
</evidence>
<dbReference type="FunFam" id="3.40.50.1390:FF:000001">
    <property type="entry name" value="DNA recombinase"/>
    <property type="match status" value="1"/>
</dbReference>
<dbReference type="Gene3D" id="3.40.50.1390">
    <property type="entry name" value="Resolvase, N-terminal catalytic domain"/>
    <property type="match status" value="1"/>
</dbReference>
<evidence type="ECO:0000313" key="10">
    <source>
        <dbReference type="Proteomes" id="UP000242496"/>
    </source>
</evidence>
<evidence type="ECO:0000256" key="6">
    <source>
        <dbReference type="PIRSR" id="PIRSR606118-50"/>
    </source>
</evidence>
<keyword evidence="10" id="KW-1185">Reference proteome</keyword>
<dbReference type="Pfam" id="PF00239">
    <property type="entry name" value="Resolvase"/>
    <property type="match status" value="1"/>
</dbReference>
<evidence type="ECO:0000256" key="1">
    <source>
        <dbReference type="ARBA" id="ARBA00009913"/>
    </source>
</evidence>
<proteinExistence type="inferred from homology"/>
<dbReference type="SMART" id="SM00857">
    <property type="entry name" value="Resolvase"/>
    <property type="match status" value="1"/>
</dbReference>
<dbReference type="PROSITE" id="PS51736">
    <property type="entry name" value="RECOMBINASES_3"/>
    <property type="match status" value="1"/>
</dbReference>
<dbReference type="PANTHER" id="PTHR30461:SF26">
    <property type="entry name" value="RESOLVASE HOMOLOG YNEB"/>
    <property type="match status" value="1"/>
</dbReference>
<keyword evidence="3" id="KW-0230">DNA invertase</keyword>
<comment type="similarity">
    <text evidence="1">Belongs to the site-specific recombinase resolvase family.</text>
</comment>
<reference evidence="10" key="1">
    <citation type="submission" date="2016-10" db="EMBL/GenBank/DDBJ databases">
        <authorList>
            <person name="Varghese N."/>
            <person name="Submissions S."/>
        </authorList>
    </citation>
    <scope>NUCLEOTIDE SEQUENCE [LARGE SCALE GENOMIC DNA]</scope>
    <source>
        <strain evidence="10">DSM 18168</strain>
    </source>
</reference>
<dbReference type="InterPro" id="IPR006119">
    <property type="entry name" value="Resolv_N"/>
</dbReference>
<evidence type="ECO:0000256" key="7">
    <source>
        <dbReference type="PROSITE-ProRule" id="PRU10137"/>
    </source>
</evidence>
<dbReference type="PROSITE" id="PS00397">
    <property type="entry name" value="RECOMBINASES_1"/>
    <property type="match status" value="1"/>
</dbReference>
<dbReference type="AlphaFoldDB" id="A0A1I7K2P7"/>
<dbReference type="GO" id="GO:0015074">
    <property type="term" value="P:DNA integration"/>
    <property type="evidence" value="ECO:0007669"/>
    <property type="project" value="UniProtKB-KW"/>
</dbReference>
<dbReference type="InterPro" id="IPR006118">
    <property type="entry name" value="Recombinase_CS"/>
</dbReference>
<evidence type="ECO:0000256" key="2">
    <source>
        <dbReference type="ARBA" id="ARBA00022908"/>
    </source>
</evidence>
<dbReference type="GO" id="GO:0000150">
    <property type="term" value="F:DNA strand exchange activity"/>
    <property type="evidence" value="ECO:0007669"/>
    <property type="project" value="UniProtKB-KW"/>
</dbReference>
<evidence type="ECO:0000313" key="9">
    <source>
        <dbReference type="EMBL" id="SFU91738.1"/>
    </source>
</evidence>
<protein>
    <submittedName>
        <fullName evidence="9">Site-specific DNA recombinase</fullName>
    </submittedName>
</protein>
<name>A0A1I7K2P7_9GAMM</name>
<dbReference type="PANTHER" id="PTHR30461">
    <property type="entry name" value="DNA-INVERTASE FROM LAMBDOID PROPHAGE"/>
    <property type="match status" value="1"/>
</dbReference>
<evidence type="ECO:0000259" key="8">
    <source>
        <dbReference type="PROSITE" id="PS51736"/>
    </source>
</evidence>
<evidence type="ECO:0000256" key="4">
    <source>
        <dbReference type="ARBA" id="ARBA00023125"/>
    </source>
</evidence>
<dbReference type="CDD" id="cd03768">
    <property type="entry name" value="SR_ResInv"/>
    <property type="match status" value="1"/>
</dbReference>
<dbReference type="SUPFAM" id="SSF53041">
    <property type="entry name" value="Resolvase-like"/>
    <property type="match status" value="1"/>
</dbReference>
<organism evidence="9 10">
    <name type="scientific">Xenorhabdus koppenhoeferi</name>
    <dbReference type="NCBI Taxonomy" id="351659"/>
    <lineage>
        <taxon>Bacteria</taxon>
        <taxon>Pseudomonadati</taxon>
        <taxon>Pseudomonadota</taxon>
        <taxon>Gammaproteobacteria</taxon>
        <taxon>Enterobacterales</taxon>
        <taxon>Morganellaceae</taxon>
        <taxon>Xenorhabdus</taxon>
    </lineage>
</organism>
<feature type="active site" description="O-(5'-phospho-DNA)-serine intermediate" evidence="6 7">
    <location>
        <position position="19"/>
    </location>
</feature>
<dbReference type="OrthoDB" id="9797501at2"/>
<keyword evidence="4" id="KW-0238">DNA-binding</keyword>
<gene>
    <name evidence="9" type="ORF">SAMN05421784_1455</name>
</gene>
<dbReference type="Proteomes" id="UP000242496">
    <property type="component" value="Unassembled WGS sequence"/>
</dbReference>
<accession>A0A1I7K2P7</accession>
<dbReference type="STRING" id="351659.SAMN05421784_1455"/>
<dbReference type="EMBL" id="FPBJ01000045">
    <property type="protein sequence ID" value="SFU91738.1"/>
    <property type="molecule type" value="Genomic_DNA"/>
</dbReference>
<dbReference type="GO" id="GO:0003677">
    <property type="term" value="F:DNA binding"/>
    <property type="evidence" value="ECO:0007669"/>
    <property type="project" value="UniProtKB-KW"/>
</dbReference>
<evidence type="ECO:0000256" key="5">
    <source>
        <dbReference type="ARBA" id="ARBA00023172"/>
    </source>
</evidence>
<feature type="domain" description="Resolvase/invertase-type recombinase catalytic" evidence="8">
    <location>
        <begin position="11"/>
        <end position="144"/>
    </location>
</feature>
<keyword evidence="2" id="KW-0229">DNA integration</keyword>